<feature type="transmembrane region" description="Helical" evidence="1">
    <location>
        <begin position="49"/>
        <end position="67"/>
    </location>
</feature>
<organism evidence="2 3">
    <name type="scientific">Halobacillus litoralis</name>
    <dbReference type="NCBI Taxonomy" id="45668"/>
    <lineage>
        <taxon>Bacteria</taxon>
        <taxon>Bacillati</taxon>
        <taxon>Bacillota</taxon>
        <taxon>Bacilli</taxon>
        <taxon>Bacillales</taxon>
        <taxon>Bacillaceae</taxon>
        <taxon>Halobacillus</taxon>
    </lineage>
</organism>
<dbReference type="OrthoDB" id="2972925at2"/>
<keyword evidence="1" id="KW-0812">Transmembrane</keyword>
<keyword evidence="1" id="KW-0472">Membrane</keyword>
<name>A0A410M9N0_9BACI</name>
<accession>A0A410M9N0</accession>
<dbReference type="EMBL" id="CP026118">
    <property type="protein sequence ID" value="QAS51380.1"/>
    <property type="molecule type" value="Genomic_DNA"/>
</dbReference>
<dbReference type="Proteomes" id="UP000287756">
    <property type="component" value="Chromosome"/>
</dbReference>
<evidence type="ECO:0000256" key="1">
    <source>
        <dbReference type="SAM" id="Phobius"/>
    </source>
</evidence>
<dbReference type="AlphaFoldDB" id="A0A410M9N0"/>
<evidence type="ECO:0000313" key="2">
    <source>
        <dbReference type="EMBL" id="QAS51380.1"/>
    </source>
</evidence>
<gene>
    <name evidence="2" type="ORF">HLI_03685</name>
</gene>
<proteinExistence type="predicted"/>
<evidence type="ECO:0000313" key="3">
    <source>
        <dbReference type="Proteomes" id="UP000287756"/>
    </source>
</evidence>
<feature type="transmembrane region" description="Helical" evidence="1">
    <location>
        <begin position="20"/>
        <end position="42"/>
    </location>
</feature>
<protein>
    <submittedName>
        <fullName evidence="2">Uncharacterized protein</fullName>
    </submittedName>
</protein>
<keyword evidence="1" id="KW-1133">Transmembrane helix</keyword>
<reference evidence="2 3" key="1">
    <citation type="submission" date="2018-01" db="EMBL/GenBank/DDBJ databases">
        <title>The whole genome sequencing and assembly of Halobacillus litoralis ERB031 strain.</title>
        <authorList>
            <person name="Lee S.-J."/>
            <person name="Park M.-K."/>
            <person name="Kim J.-Y."/>
            <person name="Lee Y.-J."/>
            <person name="Yi H."/>
            <person name="Bahn Y.-S."/>
            <person name="Kim J.F."/>
            <person name="Lee D.-W."/>
        </authorList>
    </citation>
    <scope>NUCLEOTIDE SEQUENCE [LARGE SCALE GENOMIC DNA]</scope>
    <source>
        <strain evidence="2 3">ERB 031</strain>
    </source>
</reference>
<dbReference type="RefSeq" id="WP_128523124.1">
    <property type="nucleotide sequence ID" value="NZ_CANLVY010000003.1"/>
</dbReference>
<sequence>MEQRQQQLQKNTTVGGGFPWKSMVGFILCIALTAFSLCGLLYSSYEPKFLLVLVTGFAFVQALIQLFKLQPVD</sequence>
<dbReference type="KEGG" id="hli:HLI_03685"/>